<dbReference type="EMBL" id="LGAV01000003">
    <property type="protein sequence ID" value="KOS14531.1"/>
    <property type="molecule type" value="Genomic_DNA"/>
</dbReference>
<evidence type="ECO:0000259" key="2">
    <source>
        <dbReference type="Pfam" id="PF22466"/>
    </source>
</evidence>
<evidence type="ECO:0000256" key="1">
    <source>
        <dbReference type="RuleBase" id="RU367161"/>
    </source>
</evidence>
<comment type="similarity">
    <text evidence="1">Belongs to the GINS3/PSF3 family.</text>
</comment>
<dbReference type="AlphaFoldDB" id="A0A0M8MVQ6"/>
<comment type="function">
    <text evidence="1">The GINS complex plays an essential role in the initiation of DNA replication.</text>
</comment>
<dbReference type="SUPFAM" id="SSF160059">
    <property type="entry name" value="PriA/YqbF domain"/>
    <property type="match status" value="1"/>
</dbReference>
<protein>
    <recommendedName>
        <fullName evidence="1">DNA replication complex GINS protein PSF3</fullName>
    </recommendedName>
</protein>
<accession>A0A0M8MVQ6</accession>
<dbReference type="STRING" id="77020.A0A0M8MVQ6"/>
<keyword evidence="1" id="KW-0539">Nucleus</keyword>
<dbReference type="RefSeq" id="XP_017992163.1">
    <property type="nucleotide sequence ID" value="XM_018135379.1"/>
</dbReference>
<dbReference type="Proteomes" id="UP000037751">
    <property type="component" value="Unassembled WGS sequence"/>
</dbReference>
<reference evidence="3 4" key="1">
    <citation type="submission" date="2015-07" db="EMBL/GenBank/DDBJ databases">
        <title>Draft Genome Sequence of Malassezia furfur CBS1878 and Malassezia pachydermatis CBS1879.</title>
        <authorList>
            <person name="Triana S."/>
            <person name="Ohm R."/>
            <person name="Gonzalez A."/>
            <person name="DeCock H."/>
            <person name="Restrepo S."/>
            <person name="Celis A."/>
        </authorList>
    </citation>
    <scope>NUCLEOTIDE SEQUENCE [LARGE SCALE GENOMIC DNA]</scope>
    <source>
        <strain evidence="3 4">CBS 1879</strain>
    </source>
</reference>
<dbReference type="Gene3D" id="1.20.58.2050">
    <property type="match status" value="1"/>
</dbReference>
<dbReference type="OrthoDB" id="10251744at2759"/>
<organism evidence="3 4">
    <name type="scientific">Malassezia pachydermatis</name>
    <dbReference type="NCBI Taxonomy" id="77020"/>
    <lineage>
        <taxon>Eukaryota</taxon>
        <taxon>Fungi</taxon>
        <taxon>Dikarya</taxon>
        <taxon>Basidiomycota</taxon>
        <taxon>Ustilaginomycotina</taxon>
        <taxon>Malasseziomycetes</taxon>
        <taxon>Malasseziales</taxon>
        <taxon>Malasseziaceae</taxon>
        <taxon>Malassezia</taxon>
    </lineage>
</organism>
<dbReference type="GeneID" id="28727254"/>
<dbReference type="Pfam" id="PF22466">
    <property type="entry name" value="PSF3_N"/>
    <property type="match status" value="1"/>
</dbReference>
<keyword evidence="4" id="KW-1185">Reference proteome</keyword>
<comment type="subcellular location">
    <subcellularLocation>
        <location evidence="1">Nucleus</location>
    </subcellularLocation>
</comment>
<gene>
    <name evidence="3" type="ORF">Malapachy_0866</name>
</gene>
<name>A0A0M8MVQ6_9BASI</name>
<dbReference type="VEuPathDB" id="FungiDB:Malapachy_0866"/>
<dbReference type="InterPro" id="IPR010492">
    <property type="entry name" value="GINS_Psf3"/>
</dbReference>
<dbReference type="InterPro" id="IPR055221">
    <property type="entry name" value="PSF3_N"/>
</dbReference>
<proteinExistence type="inferred from homology"/>
<keyword evidence="1" id="KW-0235">DNA replication</keyword>
<dbReference type="GO" id="GO:0000811">
    <property type="term" value="C:GINS complex"/>
    <property type="evidence" value="ECO:0007669"/>
    <property type="project" value="UniProtKB-UniRule"/>
</dbReference>
<sequence length="62" mass="6983">MEQDYWDVDDILAESQVGGFRLPCVFAIDVPGLGYLEGAGQSDIQKHTRVELPYWMAHMLAV</sequence>
<evidence type="ECO:0000313" key="4">
    <source>
        <dbReference type="Proteomes" id="UP000037751"/>
    </source>
</evidence>
<comment type="subunit">
    <text evidence="1">Component of the GINS complex.</text>
</comment>
<dbReference type="CDD" id="cd21693">
    <property type="entry name" value="GINS_B_Psf3"/>
    <property type="match status" value="1"/>
</dbReference>
<dbReference type="GO" id="GO:1902975">
    <property type="term" value="P:mitotic DNA replication initiation"/>
    <property type="evidence" value="ECO:0007669"/>
    <property type="project" value="TreeGrafter"/>
</dbReference>
<dbReference type="PANTHER" id="PTHR22768">
    <property type="entry name" value="DNA REPLICATION COMPLEX GINS PROTEIN PSF3"/>
    <property type="match status" value="1"/>
</dbReference>
<evidence type="ECO:0000313" key="3">
    <source>
        <dbReference type="EMBL" id="KOS14531.1"/>
    </source>
</evidence>
<comment type="caution">
    <text evidence="3">The sequence shown here is derived from an EMBL/GenBank/DDBJ whole genome shotgun (WGS) entry which is preliminary data.</text>
</comment>
<dbReference type="PANTHER" id="PTHR22768:SF0">
    <property type="entry name" value="DNA REPLICATION COMPLEX GINS PROTEIN PSF3"/>
    <property type="match status" value="1"/>
</dbReference>
<feature type="domain" description="DNA replication complex GINS protein PSF3 N-terminal" evidence="2">
    <location>
        <begin position="6"/>
        <end position="62"/>
    </location>
</feature>
<dbReference type="InterPro" id="IPR038437">
    <property type="entry name" value="GINS_Psf3_sf"/>
</dbReference>